<evidence type="ECO:0000256" key="1">
    <source>
        <dbReference type="ARBA" id="ARBA00004162"/>
    </source>
</evidence>
<evidence type="ECO:0000313" key="10">
    <source>
        <dbReference type="EMBL" id="QYJ68386.1"/>
    </source>
</evidence>
<feature type="transmembrane region" description="Helical" evidence="6">
    <location>
        <begin position="327"/>
        <end position="345"/>
    </location>
</feature>
<dbReference type="Pfam" id="PF22571">
    <property type="entry name" value="LiaI-LiaF-TM_PspC"/>
    <property type="match status" value="1"/>
</dbReference>
<gene>
    <name evidence="10" type="ORF">K1I41_00420</name>
</gene>
<dbReference type="InterPro" id="IPR007168">
    <property type="entry name" value="Phageshock_PspC_N"/>
</dbReference>
<feature type="transmembrane region" description="Helical" evidence="6">
    <location>
        <begin position="240"/>
        <end position="266"/>
    </location>
</feature>
<dbReference type="PANTHER" id="PTHR33885:SF3">
    <property type="entry name" value="PHAGE SHOCK PROTEIN C"/>
    <property type="match status" value="1"/>
</dbReference>
<protein>
    <submittedName>
        <fullName evidence="10">PspC domain-containing protein</fullName>
    </submittedName>
</protein>
<feature type="transmembrane region" description="Helical" evidence="6">
    <location>
        <begin position="138"/>
        <end position="166"/>
    </location>
</feature>
<feature type="transmembrane region" description="Helical" evidence="6">
    <location>
        <begin position="286"/>
        <end position="315"/>
    </location>
</feature>
<feature type="domain" description="PspC-related transmembrane region" evidence="8">
    <location>
        <begin position="209"/>
        <end position="346"/>
    </location>
</feature>
<dbReference type="Pfam" id="PF22744">
    <property type="entry name" value="Toast-rack_PspC-Cterm"/>
    <property type="match status" value="1"/>
</dbReference>
<dbReference type="EMBL" id="CP080429">
    <property type="protein sequence ID" value="QYJ68386.1"/>
    <property type="molecule type" value="Genomic_DNA"/>
</dbReference>
<dbReference type="InterPro" id="IPR054319">
    <property type="entry name" value="PspC-rel_ToastRack"/>
</dbReference>
<organism evidence="10 11">
    <name type="scientific">Flavobacterium litorale</name>
    <dbReference type="NCBI Taxonomy" id="2856519"/>
    <lineage>
        <taxon>Bacteria</taxon>
        <taxon>Pseudomonadati</taxon>
        <taxon>Bacteroidota</taxon>
        <taxon>Flavobacteriia</taxon>
        <taxon>Flavobacteriales</taxon>
        <taxon>Flavobacteriaceae</taxon>
        <taxon>Flavobacterium</taxon>
    </lineage>
</organism>
<keyword evidence="4 6" id="KW-1133">Transmembrane helix</keyword>
<dbReference type="InterPro" id="IPR052027">
    <property type="entry name" value="PspC"/>
</dbReference>
<evidence type="ECO:0000256" key="3">
    <source>
        <dbReference type="ARBA" id="ARBA00022692"/>
    </source>
</evidence>
<dbReference type="PANTHER" id="PTHR33885">
    <property type="entry name" value="PHAGE SHOCK PROTEIN C"/>
    <property type="match status" value="1"/>
</dbReference>
<sequence>MNKTVSINLGGLFFHIDEDAYQKLNHYFDAIRKSLLPEGKDEIMNDIESRIGELLTEKLKNEKQVVGTKEVEEVIEIMGQPEDYRLDDDGTAQKNTSTDYSAPYYGAKRTRKFYRDNEKNIIGGVCAGIAHYFRIDPLWIRILFIISPFLSFGSSIIIYVLLWILIPEAVTTTEKLEMTGEAINISNIERKVREEFDALGKKIQSVDYDKIGANAKSGAEKLGNGFEKVFVAIFKAISKVIGAGITVFSALSLVGLLIFFFTILFTSSAKVTVLYPFIVSLNYTNIPIWVTSMLLFLAIAIPLFSLFLLGLKILTENLRSIGNTAKYTLLALWIVALGGLVYIGVMERHEINAEGKTVMKKEINITENDTLNLKFRYNTYFDKSFENGSSFRIEQDSAGNNIIYSNDVTLFLMKSDEPKAYLQIEKISLGSSMSEARKRAELIAYNFENEENTLILDNYLTTDRENKYRNQKVELFLYLPVGTHFLPDSSVKHYDETDNSFFDLWYDSENMYRMDKNDVKCITCDHYIEEQEAQREMEEEERALEHAHADDDAVTKGYLHINDEDIDVTIKNEQ</sequence>
<evidence type="ECO:0000256" key="4">
    <source>
        <dbReference type="ARBA" id="ARBA00022989"/>
    </source>
</evidence>
<evidence type="ECO:0000259" key="9">
    <source>
        <dbReference type="Pfam" id="PF22744"/>
    </source>
</evidence>
<proteinExistence type="predicted"/>
<reference evidence="10 11" key="1">
    <citation type="submission" date="2021-07" db="EMBL/GenBank/DDBJ databases">
        <title>Flavobacterium WSW3-B6 sp.nov, isolated from seaweed.</title>
        <authorList>
            <person name="Muhammad N."/>
            <person name="Ho H."/>
            <person name="Lee Y.-J."/>
            <person name="Nguyen T."/>
            <person name="Ho J."/>
            <person name="Kim S.-G."/>
        </authorList>
    </citation>
    <scope>NUCLEOTIDE SEQUENCE [LARGE SCALE GENOMIC DNA]</scope>
    <source>
        <strain evidence="10 11">WSW3-B6</strain>
    </source>
</reference>
<dbReference type="Proteomes" id="UP000825381">
    <property type="component" value="Chromosome"/>
</dbReference>
<keyword evidence="2" id="KW-1003">Cell membrane</keyword>
<evidence type="ECO:0000313" key="11">
    <source>
        <dbReference type="Proteomes" id="UP000825381"/>
    </source>
</evidence>
<dbReference type="Pfam" id="PF04024">
    <property type="entry name" value="PspC"/>
    <property type="match status" value="1"/>
</dbReference>
<feature type="domain" description="PspC-related ToastRack" evidence="9">
    <location>
        <begin position="395"/>
        <end position="525"/>
    </location>
</feature>
<keyword evidence="3 6" id="KW-0812">Transmembrane</keyword>
<accession>A0ABX8V6C5</accession>
<dbReference type="RefSeq" id="WP_220640727.1">
    <property type="nucleotide sequence ID" value="NZ_CP080429.1"/>
</dbReference>
<evidence type="ECO:0000259" key="7">
    <source>
        <dbReference type="Pfam" id="PF04024"/>
    </source>
</evidence>
<keyword evidence="5 6" id="KW-0472">Membrane</keyword>
<comment type="subcellular location">
    <subcellularLocation>
        <location evidence="1">Cell membrane</location>
        <topology evidence="1">Single-pass membrane protein</topology>
    </subcellularLocation>
</comment>
<name>A0ABX8V6C5_9FLAO</name>
<evidence type="ECO:0000259" key="8">
    <source>
        <dbReference type="Pfam" id="PF22571"/>
    </source>
</evidence>
<evidence type="ECO:0000256" key="2">
    <source>
        <dbReference type="ARBA" id="ARBA00022475"/>
    </source>
</evidence>
<dbReference type="InterPro" id="IPR054321">
    <property type="entry name" value="PspC-rel_TM"/>
</dbReference>
<evidence type="ECO:0000256" key="5">
    <source>
        <dbReference type="ARBA" id="ARBA00023136"/>
    </source>
</evidence>
<feature type="domain" description="Phage shock protein PspC N-terminal" evidence="7">
    <location>
        <begin position="111"/>
        <end position="169"/>
    </location>
</feature>
<keyword evidence="11" id="KW-1185">Reference proteome</keyword>
<evidence type="ECO:0000256" key="6">
    <source>
        <dbReference type="SAM" id="Phobius"/>
    </source>
</evidence>